<dbReference type="InterPro" id="IPR013170">
    <property type="entry name" value="mRNA_splic_Cwf21_dom"/>
</dbReference>
<evidence type="ECO:0000256" key="7">
    <source>
        <dbReference type="SAM" id="MobiDB-lite"/>
    </source>
</evidence>
<dbReference type="HOGENOM" id="CLU_042840_0_0_1"/>
<evidence type="ECO:0000313" key="9">
    <source>
        <dbReference type="EMBL" id="KIK30753.1"/>
    </source>
</evidence>
<keyword evidence="5" id="KW-0508">mRNA splicing</keyword>
<dbReference type="InterPro" id="IPR051372">
    <property type="entry name" value="CWC21"/>
</dbReference>
<feature type="region of interest" description="Disordered" evidence="7">
    <location>
        <begin position="142"/>
        <end position="359"/>
    </location>
</feature>
<dbReference type="GO" id="GO:0008380">
    <property type="term" value="P:RNA splicing"/>
    <property type="evidence" value="ECO:0007669"/>
    <property type="project" value="UniProtKB-KW"/>
</dbReference>
<keyword evidence="10" id="KW-1185">Reference proteome</keyword>
<keyword evidence="4" id="KW-0747">Spliceosome</keyword>
<dbReference type="SMART" id="SM01115">
    <property type="entry name" value="cwf21"/>
    <property type="match status" value="1"/>
</dbReference>
<keyword evidence="3" id="KW-0507">mRNA processing</keyword>
<feature type="domain" description="CWF21" evidence="8">
    <location>
        <begin position="54"/>
        <end position="99"/>
    </location>
</feature>
<dbReference type="PANTHER" id="PTHR36562">
    <property type="entry name" value="SERINE/ARGININE REPETITIVE MATRIX 2"/>
    <property type="match status" value="1"/>
</dbReference>
<comment type="similarity">
    <text evidence="2">Belongs to the CWC21 family.</text>
</comment>
<name>A0A0D0AF60_9AGAM</name>
<dbReference type="PANTHER" id="PTHR36562:SF5">
    <property type="entry name" value="SERINE_ARGININE REPETITIVE MATRIX 2"/>
    <property type="match status" value="1"/>
</dbReference>
<evidence type="ECO:0000256" key="5">
    <source>
        <dbReference type="ARBA" id="ARBA00023187"/>
    </source>
</evidence>
<reference evidence="9 10" key="1">
    <citation type="submission" date="2014-04" db="EMBL/GenBank/DDBJ databases">
        <authorList>
            <consortium name="DOE Joint Genome Institute"/>
            <person name="Kuo A."/>
            <person name="Kohler A."/>
            <person name="Costa M.D."/>
            <person name="Nagy L.G."/>
            <person name="Floudas D."/>
            <person name="Copeland A."/>
            <person name="Barry K.W."/>
            <person name="Cichocki N."/>
            <person name="Veneault-Fourrey C."/>
            <person name="LaButti K."/>
            <person name="Lindquist E.A."/>
            <person name="Lipzen A."/>
            <person name="Lundell T."/>
            <person name="Morin E."/>
            <person name="Murat C."/>
            <person name="Sun H."/>
            <person name="Tunlid A."/>
            <person name="Henrissat B."/>
            <person name="Grigoriev I.V."/>
            <person name="Hibbett D.S."/>
            <person name="Martin F."/>
            <person name="Nordberg H.P."/>
            <person name="Cantor M.N."/>
            <person name="Hua S.X."/>
        </authorList>
    </citation>
    <scope>NUCLEOTIDE SEQUENCE [LARGE SCALE GENOMIC DNA]</scope>
    <source>
        <strain evidence="9 10">441</strain>
    </source>
</reference>
<comment type="subcellular location">
    <subcellularLocation>
        <location evidence="1">Nucleus</location>
    </subcellularLocation>
</comment>
<dbReference type="Pfam" id="PF08312">
    <property type="entry name" value="cwf21"/>
    <property type="match status" value="1"/>
</dbReference>
<evidence type="ECO:0000256" key="1">
    <source>
        <dbReference type="ARBA" id="ARBA00004123"/>
    </source>
</evidence>
<protein>
    <recommendedName>
        <fullName evidence="8">CWF21 domain-containing protein</fullName>
    </recommendedName>
</protein>
<dbReference type="GO" id="GO:0005681">
    <property type="term" value="C:spliceosomal complex"/>
    <property type="evidence" value="ECO:0007669"/>
    <property type="project" value="UniProtKB-KW"/>
</dbReference>
<evidence type="ECO:0000313" key="10">
    <source>
        <dbReference type="Proteomes" id="UP000054018"/>
    </source>
</evidence>
<accession>A0A0D0AF60</accession>
<feature type="compositionally biased region" description="Basic and acidic residues" evidence="7">
    <location>
        <begin position="142"/>
        <end position="255"/>
    </location>
</feature>
<dbReference type="OrthoDB" id="10267305at2759"/>
<dbReference type="Proteomes" id="UP000054018">
    <property type="component" value="Unassembled WGS sequence"/>
</dbReference>
<evidence type="ECO:0000259" key="8">
    <source>
        <dbReference type="SMART" id="SM01115"/>
    </source>
</evidence>
<keyword evidence="6" id="KW-0539">Nucleus</keyword>
<organism evidence="9 10">
    <name type="scientific">Pisolithus microcarpus 441</name>
    <dbReference type="NCBI Taxonomy" id="765257"/>
    <lineage>
        <taxon>Eukaryota</taxon>
        <taxon>Fungi</taxon>
        <taxon>Dikarya</taxon>
        <taxon>Basidiomycota</taxon>
        <taxon>Agaricomycotina</taxon>
        <taxon>Agaricomycetes</taxon>
        <taxon>Agaricomycetidae</taxon>
        <taxon>Boletales</taxon>
        <taxon>Sclerodermatineae</taxon>
        <taxon>Pisolithaceae</taxon>
        <taxon>Pisolithus</taxon>
    </lineage>
</organism>
<dbReference type="STRING" id="765257.A0A0D0AF60"/>
<reference evidence="10" key="2">
    <citation type="submission" date="2015-01" db="EMBL/GenBank/DDBJ databases">
        <title>Evolutionary Origins and Diversification of the Mycorrhizal Mutualists.</title>
        <authorList>
            <consortium name="DOE Joint Genome Institute"/>
            <consortium name="Mycorrhizal Genomics Consortium"/>
            <person name="Kohler A."/>
            <person name="Kuo A."/>
            <person name="Nagy L.G."/>
            <person name="Floudas D."/>
            <person name="Copeland A."/>
            <person name="Barry K.W."/>
            <person name="Cichocki N."/>
            <person name="Veneault-Fourrey C."/>
            <person name="LaButti K."/>
            <person name="Lindquist E.A."/>
            <person name="Lipzen A."/>
            <person name="Lundell T."/>
            <person name="Morin E."/>
            <person name="Murat C."/>
            <person name="Riley R."/>
            <person name="Ohm R."/>
            <person name="Sun H."/>
            <person name="Tunlid A."/>
            <person name="Henrissat B."/>
            <person name="Grigoriev I.V."/>
            <person name="Hibbett D.S."/>
            <person name="Martin F."/>
        </authorList>
    </citation>
    <scope>NUCLEOTIDE SEQUENCE [LARGE SCALE GENOMIC DNA]</scope>
    <source>
        <strain evidence="10">441</strain>
    </source>
</reference>
<evidence type="ECO:0000256" key="2">
    <source>
        <dbReference type="ARBA" id="ARBA00005954"/>
    </source>
</evidence>
<evidence type="ECO:0000256" key="6">
    <source>
        <dbReference type="ARBA" id="ARBA00023242"/>
    </source>
</evidence>
<feature type="compositionally biased region" description="Low complexity" evidence="7">
    <location>
        <begin position="339"/>
        <end position="359"/>
    </location>
</feature>
<feature type="compositionally biased region" description="Basic and acidic residues" evidence="7">
    <location>
        <begin position="315"/>
        <end position="325"/>
    </location>
</feature>
<gene>
    <name evidence="9" type="ORF">PISMIDRAFT_670887</name>
</gene>
<evidence type="ECO:0000256" key="3">
    <source>
        <dbReference type="ARBA" id="ARBA00022664"/>
    </source>
</evidence>
<dbReference type="EMBL" id="KN833686">
    <property type="protein sequence ID" value="KIK30753.1"/>
    <property type="molecule type" value="Genomic_DNA"/>
</dbReference>
<proteinExistence type="inferred from homology"/>
<dbReference type="GO" id="GO:0006397">
    <property type="term" value="P:mRNA processing"/>
    <property type="evidence" value="ECO:0007669"/>
    <property type="project" value="UniProtKB-KW"/>
</dbReference>
<evidence type="ECO:0000256" key="4">
    <source>
        <dbReference type="ARBA" id="ARBA00022728"/>
    </source>
</evidence>
<dbReference type="AlphaFoldDB" id="A0A0D0AF60"/>
<dbReference type="CDD" id="cd21373">
    <property type="entry name" value="cwf21_SRRM2-like"/>
    <property type="match status" value="1"/>
</dbReference>
<feature type="compositionally biased region" description="Basic residues" evidence="7">
    <location>
        <begin position="256"/>
        <end position="272"/>
    </location>
</feature>
<sequence length="359" mass="42703">MYNGIGLTTPRGSGTNGYVQRNLSALRAHQTPSDRAAAWDIAPPKHREPDEAILEHERKRKVEVKCLELQLKLEDDGLDEAEIVVKVQELREKLNGDLASLSTTVKNLKPSDTHAIAAAKKAELDKMARALGTKRDYVEGDAFDREKQEENKLQRMVEREERERKREEDRARMQEQRERWQAEQRERERRRRREEDRIRREQREREQQRARERERQRSRERERDDRDYGSREQNERGYRRRERDERDYRTRERMPPPRRYHRSLSGSPRRRSPVTTPPHRIRERSESPVRRHSSRSPPVLRGRDRSYSPPRRTRDRSPSSDRDVSRSPSIRGRSRERSVSAGSSMSVSTSRSRSSSRSD</sequence>